<name>A0A2W2EM19_9ACTN</name>
<dbReference type="InterPro" id="IPR029063">
    <property type="entry name" value="SAM-dependent_MTases_sf"/>
</dbReference>
<dbReference type="PRINTS" id="PR00506">
    <property type="entry name" value="D21N6MTFRASE"/>
</dbReference>
<feature type="domain" description="ParB-like N-terminal" evidence="4">
    <location>
        <begin position="7"/>
        <end position="92"/>
    </location>
</feature>
<dbReference type="PIRSF" id="PIRSF036758">
    <property type="entry name" value="Aden_M_ParB"/>
    <property type="match status" value="1"/>
</dbReference>
<dbReference type="InterPro" id="IPR002295">
    <property type="entry name" value="N4/N6-MTase_EcoPI_Mod-like"/>
</dbReference>
<dbReference type="InterPro" id="IPR002941">
    <property type="entry name" value="DNA_methylase_N4/N6"/>
</dbReference>
<dbReference type="Gene3D" id="3.90.1530.10">
    <property type="entry name" value="Conserved hypothetical protein from pyrococcus furiosus pfu- 392566-001, ParB domain"/>
    <property type="match status" value="1"/>
</dbReference>
<dbReference type="GO" id="GO:0032259">
    <property type="term" value="P:methylation"/>
    <property type="evidence" value="ECO:0007669"/>
    <property type="project" value="UniProtKB-KW"/>
</dbReference>
<comment type="caution">
    <text evidence="5">The sequence shown here is derived from an EMBL/GenBank/DDBJ whole genome shotgun (WGS) entry which is preliminary data.</text>
</comment>
<dbReference type="SMART" id="SM00470">
    <property type="entry name" value="ParB"/>
    <property type="match status" value="1"/>
</dbReference>
<evidence type="ECO:0000313" key="5">
    <source>
        <dbReference type="EMBL" id="PZG10297.1"/>
    </source>
</evidence>
<protein>
    <submittedName>
        <fullName evidence="5">DNA modification methylase</fullName>
    </submittedName>
</protein>
<dbReference type="InterPro" id="IPR003115">
    <property type="entry name" value="ParB_N"/>
</dbReference>
<keyword evidence="1 5" id="KW-0489">Methyltransferase</keyword>
<accession>A0A2W2EM19</accession>
<dbReference type="GO" id="GO:0003677">
    <property type="term" value="F:DNA binding"/>
    <property type="evidence" value="ECO:0007669"/>
    <property type="project" value="InterPro"/>
</dbReference>
<dbReference type="AlphaFoldDB" id="A0A2W2EM19"/>
<dbReference type="SUPFAM" id="SSF110849">
    <property type="entry name" value="ParB/Sulfiredoxin"/>
    <property type="match status" value="1"/>
</dbReference>
<dbReference type="Gene3D" id="3.40.50.150">
    <property type="entry name" value="Vaccinia Virus protein VP39"/>
    <property type="match status" value="1"/>
</dbReference>
<evidence type="ECO:0000256" key="1">
    <source>
        <dbReference type="ARBA" id="ARBA00022603"/>
    </source>
</evidence>
<dbReference type="InterPro" id="IPR015840">
    <property type="entry name" value="DNA_MeTrfase_ParB"/>
</dbReference>
<organism evidence="5 6">
    <name type="scientific">Micromonospora craterilacus</name>
    <dbReference type="NCBI Taxonomy" id="1655439"/>
    <lineage>
        <taxon>Bacteria</taxon>
        <taxon>Bacillati</taxon>
        <taxon>Actinomycetota</taxon>
        <taxon>Actinomycetes</taxon>
        <taxon>Micromonosporales</taxon>
        <taxon>Micromonosporaceae</taxon>
        <taxon>Micromonospora</taxon>
    </lineage>
</organism>
<evidence type="ECO:0000256" key="3">
    <source>
        <dbReference type="ARBA" id="ARBA00022691"/>
    </source>
</evidence>
<dbReference type="Pfam" id="PF01555">
    <property type="entry name" value="N6_N4_Mtase"/>
    <property type="match status" value="1"/>
</dbReference>
<dbReference type="RefSeq" id="WP_111218301.1">
    <property type="nucleotide sequence ID" value="NZ_POTY01000251.1"/>
</dbReference>
<dbReference type="OrthoDB" id="9773060at2"/>
<proteinExistence type="predicted"/>
<keyword evidence="6" id="KW-1185">Reference proteome</keyword>
<evidence type="ECO:0000259" key="4">
    <source>
        <dbReference type="SMART" id="SM00470"/>
    </source>
</evidence>
<dbReference type="InterPro" id="IPR036086">
    <property type="entry name" value="ParB/Sulfiredoxin_sf"/>
</dbReference>
<sequence>MEYVETRDVGLDELTPFPGNARRGDIDKIRESIRKTGQYRSIVVRDSGGAFVVLAGNHTMQAAAAEGHDTIRCEIIRCDDSEARRINLADNKLAELGDYDHDALAELLSYLDGDYDGTGYTDDDVQALIHPADESLAALGDPDDTPPPPEQPTSVLGDVWHLGPHRLVCGDSTDVAVVEAMMGGDRADCMWTDPPYGVEYVGKTKSALSIQNDGAAGLPDLLAGAFAVATAALKPGAPIYIAHPDSFRTTFEQAVHEAGWLFRQNLIWVKNTLVLGHSDYHYRHEPILYGFTPGGDGRLGRGGDRWFGDNAQTTVFEVDKPARSEDHPTMKPVALIAPMLTNSCPRRGLVYEPFGGSGSTLIAAHSLGMAARVVELDPRYVDVICRRFQQYTGIKPVRADTGDPVDFANGSAD</sequence>
<evidence type="ECO:0000313" key="6">
    <source>
        <dbReference type="Proteomes" id="UP000248924"/>
    </source>
</evidence>
<dbReference type="Proteomes" id="UP000248924">
    <property type="component" value="Unassembled WGS sequence"/>
</dbReference>
<gene>
    <name evidence="5" type="ORF">C1I95_28155</name>
</gene>
<keyword evidence="2" id="KW-0808">Transferase</keyword>
<dbReference type="Pfam" id="PF02195">
    <property type="entry name" value="ParB_N"/>
    <property type="match status" value="1"/>
</dbReference>
<evidence type="ECO:0000256" key="2">
    <source>
        <dbReference type="ARBA" id="ARBA00022679"/>
    </source>
</evidence>
<dbReference type="GO" id="GO:0008170">
    <property type="term" value="F:N-methyltransferase activity"/>
    <property type="evidence" value="ECO:0007669"/>
    <property type="project" value="InterPro"/>
</dbReference>
<dbReference type="SUPFAM" id="SSF53335">
    <property type="entry name" value="S-adenosyl-L-methionine-dependent methyltransferases"/>
    <property type="match status" value="1"/>
</dbReference>
<keyword evidence="3" id="KW-0949">S-adenosyl-L-methionine</keyword>
<dbReference type="EMBL" id="POTY01000251">
    <property type="protein sequence ID" value="PZG10297.1"/>
    <property type="molecule type" value="Genomic_DNA"/>
</dbReference>
<reference evidence="5 6" key="1">
    <citation type="submission" date="2018-01" db="EMBL/GenBank/DDBJ databases">
        <title>Draft genome sequence of Jishengella sp. NA12.</title>
        <authorList>
            <person name="Sahin N."/>
            <person name="Ay H."/>
            <person name="Saygin H."/>
        </authorList>
    </citation>
    <scope>NUCLEOTIDE SEQUENCE [LARGE SCALE GENOMIC DNA]</scope>
    <source>
        <strain evidence="5 6">NA12</strain>
    </source>
</reference>